<dbReference type="EC" id="3.4.16.-" evidence="2"/>
<protein>
    <recommendedName>
        <fullName evidence="2">Carboxypeptidase</fullName>
        <ecNumber evidence="2">3.4.16.-</ecNumber>
    </recommendedName>
</protein>
<reference evidence="3 4" key="1">
    <citation type="submission" date="2024-01" db="EMBL/GenBank/DDBJ databases">
        <title>Genome assemblies of Stephania.</title>
        <authorList>
            <person name="Yang L."/>
        </authorList>
    </citation>
    <scope>NUCLEOTIDE SEQUENCE [LARGE SCALE GENOMIC DNA]</scope>
    <source>
        <strain evidence="3">QJT</strain>
        <tissue evidence="3">Leaf</tissue>
    </source>
</reference>
<keyword evidence="4" id="KW-1185">Reference proteome</keyword>
<evidence type="ECO:0000313" key="3">
    <source>
        <dbReference type="EMBL" id="KAK9085510.1"/>
    </source>
</evidence>
<dbReference type="GO" id="GO:0006508">
    <property type="term" value="P:proteolysis"/>
    <property type="evidence" value="ECO:0007669"/>
    <property type="project" value="UniProtKB-KW"/>
</dbReference>
<comment type="caution">
    <text evidence="3">The sequence shown here is derived from an EMBL/GenBank/DDBJ whole genome shotgun (WGS) entry which is preliminary data.</text>
</comment>
<comment type="similarity">
    <text evidence="1 2">Belongs to the peptidase S10 family.</text>
</comment>
<dbReference type="GO" id="GO:0004185">
    <property type="term" value="F:serine-type carboxypeptidase activity"/>
    <property type="evidence" value="ECO:0007669"/>
    <property type="project" value="UniProtKB-UniRule"/>
</dbReference>
<accession>A0AAP0E2I5</accession>
<organism evidence="3 4">
    <name type="scientific">Stephania japonica</name>
    <dbReference type="NCBI Taxonomy" id="461633"/>
    <lineage>
        <taxon>Eukaryota</taxon>
        <taxon>Viridiplantae</taxon>
        <taxon>Streptophyta</taxon>
        <taxon>Embryophyta</taxon>
        <taxon>Tracheophyta</taxon>
        <taxon>Spermatophyta</taxon>
        <taxon>Magnoliopsida</taxon>
        <taxon>Ranunculales</taxon>
        <taxon>Menispermaceae</taxon>
        <taxon>Menispermoideae</taxon>
        <taxon>Cissampelideae</taxon>
        <taxon>Stephania</taxon>
    </lineage>
</organism>
<dbReference type="Gene3D" id="3.40.50.1820">
    <property type="entry name" value="alpha/beta hydrolase"/>
    <property type="match status" value="1"/>
</dbReference>
<dbReference type="InterPro" id="IPR001563">
    <property type="entry name" value="Peptidase_S10"/>
</dbReference>
<dbReference type="InterPro" id="IPR018202">
    <property type="entry name" value="Ser_caboxypep_ser_AS"/>
</dbReference>
<sequence length="198" mass="22433">MPNGSFPVVKWNSGPVFDDASSLHATQQPLENGVSSSRSIPIAVNLEDKVDELLAELSSLKHQEVVLFWSLYLIKVEIQVFVKKFDILFIADEIRSTGLVVATEFTNNKSRSDLFPPEWAEDSLAFLLKWLGRFPQYKRREFYISGESYAGHYVPQLAQAVVHYYKLSEDKSINLKGYMVGNVLTDDYNEVSSAVFCP</sequence>
<dbReference type="PANTHER" id="PTHR11802">
    <property type="entry name" value="SERINE PROTEASE FAMILY S10 SERINE CARBOXYPEPTIDASE"/>
    <property type="match status" value="1"/>
</dbReference>
<dbReference type="SUPFAM" id="SSF53474">
    <property type="entry name" value="alpha/beta-Hydrolases"/>
    <property type="match status" value="1"/>
</dbReference>
<dbReference type="EMBL" id="JBBNAE010000011">
    <property type="protein sequence ID" value="KAK9085510.1"/>
    <property type="molecule type" value="Genomic_DNA"/>
</dbReference>
<dbReference type="AlphaFoldDB" id="A0AAP0E2I5"/>
<dbReference type="Pfam" id="PF00450">
    <property type="entry name" value="Peptidase_S10"/>
    <property type="match status" value="1"/>
</dbReference>
<keyword evidence="2" id="KW-0378">Hydrolase</keyword>
<name>A0AAP0E2I5_9MAGN</name>
<keyword evidence="2" id="KW-0121">Carboxypeptidase</keyword>
<dbReference type="PROSITE" id="PS00131">
    <property type="entry name" value="CARBOXYPEPT_SER_SER"/>
    <property type="match status" value="1"/>
</dbReference>
<dbReference type="PANTHER" id="PTHR11802:SF32">
    <property type="entry name" value="SERINE CARBOXYPEPTIDASE-LIKE 29"/>
    <property type="match status" value="1"/>
</dbReference>
<evidence type="ECO:0000256" key="1">
    <source>
        <dbReference type="ARBA" id="ARBA00009431"/>
    </source>
</evidence>
<dbReference type="InterPro" id="IPR029058">
    <property type="entry name" value="AB_hydrolase_fold"/>
</dbReference>
<evidence type="ECO:0000313" key="4">
    <source>
        <dbReference type="Proteomes" id="UP001417504"/>
    </source>
</evidence>
<evidence type="ECO:0000256" key="2">
    <source>
        <dbReference type="RuleBase" id="RU361156"/>
    </source>
</evidence>
<dbReference type="GO" id="GO:0005773">
    <property type="term" value="C:vacuole"/>
    <property type="evidence" value="ECO:0007669"/>
    <property type="project" value="TreeGrafter"/>
</dbReference>
<keyword evidence="2" id="KW-0645">Protease</keyword>
<dbReference type="Proteomes" id="UP001417504">
    <property type="component" value="Unassembled WGS sequence"/>
</dbReference>
<proteinExistence type="inferred from homology"/>
<gene>
    <name evidence="3" type="ORF">Sjap_025921</name>
</gene>